<protein>
    <submittedName>
        <fullName evidence="2">Uncharacterized protein</fullName>
    </submittedName>
</protein>
<dbReference type="AlphaFoldDB" id="A0AAN9Z135"/>
<sequence>MRKFLSQFLLCASAKRTAKETRSWRPGRALFFSLPLSRSQHPLESGSIPLPPPRSMRRHPPRGRYSRDARRARRPAPPFPSRGPFGSSASAHATPTTTAAAFIHSVFCE</sequence>
<dbReference type="Proteomes" id="UP001378592">
    <property type="component" value="Unassembled WGS sequence"/>
</dbReference>
<evidence type="ECO:0000313" key="2">
    <source>
        <dbReference type="EMBL" id="KAK7794140.1"/>
    </source>
</evidence>
<reference evidence="2 3" key="1">
    <citation type="submission" date="2024-03" db="EMBL/GenBank/DDBJ databases">
        <title>The genome assembly and annotation of the cricket Gryllus longicercus Weissman &amp; Gray.</title>
        <authorList>
            <person name="Szrajer S."/>
            <person name="Gray D."/>
            <person name="Ylla G."/>
        </authorList>
    </citation>
    <scope>NUCLEOTIDE SEQUENCE [LARGE SCALE GENOMIC DNA]</scope>
    <source>
        <strain evidence="2">DAG 2021-001</strain>
        <tissue evidence="2">Whole body minus gut</tissue>
    </source>
</reference>
<keyword evidence="3" id="KW-1185">Reference proteome</keyword>
<gene>
    <name evidence="2" type="ORF">R5R35_012523</name>
</gene>
<comment type="caution">
    <text evidence="2">The sequence shown here is derived from an EMBL/GenBank/DDBJ whole genome shotgun (WGS) entry which is preliminary data.</text>
</comment>
<dbReference type="EMBL" id="JAZDUA010000345">
    <property type="protein sequence ID" value="KAK7794140.1"/>
    <property type="molecule type" value="Genomic_DNA"/>
</dbReference>
<evidence type="ECO:0000313" key="3">
    <source>
        <dbReference type="Proteomes" id="UP001378592"/>
    </source>
</evidence>
<evidence type="ECO:0000256" key="1">
    <source>
        <dbReference type="SAM" id="MobiDB-lite"/>
    </source>
</evidence>
<accession>A0AAN9Z135</accession>
<proteinExistence type="predicted"/>
<feature type="compositionally biased region" description="Basic residues" evidence="1">
    <location>
        <begin position="55"/>
        <end position="74"/>
    </location>
</feature>
<organism evidence="2 3">
    <name type="scientific">Gryllus longicercus</name>
    <dbReference type="NCBI Taxonomy" id="2509291"/>
    <lineage>
        <taxon>Eukaryota</taxon>
        <taxon>Metazoa</taxon>
        <taxon>Ecdysozoa</taxon>
        <taxon>Arthropoda</taxon>
        <taxon>Hexapoda</taxon>
        <taxon>Insecta</taxon>
        <taxon>Pterygota</taxon>
        <taxon>Neoptera</taxon>
        <taxon>Polyneoptera</taxon>
        <taxon>Orthoptera</taxon>
        <taxon>Ensifera</taxon>
        <taxon>Gryllidea</taxon>
        <taxon>Grylloidea</taxon>
        <taxon>Gryllidae</taxon>
        <taxon>Gryllinae</taxon>
        <taxon>Gryllus</taxon>
    </lineage>
</organism>
<name>A0AAN9Z135_9ORTH</name>
<feature type="region of interest" description="Disordered" evidence="1">
    <location>
        <begin position="38"/>
        <end position="93"/>
    </location>
</feature>
<feature type="compositionally biased region" description="Low complexity" evidence="1">
    <location>
        <begin position="82"/>
        <end position="93"/>
    </location>
</feature>